<feature type="domain" description="Disease resistance R13L4/SHOC-2-like LRR" evidence="4">
    <location>
        <begin position="320"/>
        <end position="559"/>
    </location>
</feature>
<evidence type="ECO:0000259" key="4">
    <source>
        <dbReference type="Pfam" id="PF23598"/>
    </source>
</evidence>
<dbReference type="InterPro" id="IPR058922">
    <property type="entry name" value="WHD_DRP"/>
</dbReference>
<evidence type="ECO:0000256" key="2">
    <source>
        <dbReference type="ARBA" id="ARBA00022821"/>
    </source>
</evidence>
<keyword evidence="1" id="KW-0677">Repeat</keyword>
<evidence type="ECO:0000259" key="3">
    <source>
        <dbReference type="Pfam" id="PF23559"/>
    </source>
</evidence>
<evidence type="ECO:0000313" key="5">
    <source>
        <dbReference type="Proteomes" id="UP000228380"/>
    </source>
</evidence>
<protein>
    <submittedName>
        <fullName evidence="6 7">Disease resistance RPP13-like protein 4</fullName>
    </submittedName>
</protein>
<evidence type="ECO:0000313" key="6">
    <source>
        <dbReference type="RefSeq" id="XP_008813357.2"/>
    </source>
</evidence>
<accession>A0A8B7D5K3</accession>
<dbReference type="Gene3D" id="1.10.10.10">
    <property type="entry name" value="Winged helix-like DNA-binding domain superfamily/Winged helix DNA-binding domain"/>
    <property type="match status" value="1"/>
</dbReference>
<dbReference type="RefSeq" id="XP_008813357.2">
    <property type="nucleotide sequence ID" value="XM_008815135.4"/>
</dbReference>
<proteinExistence type="predicted"/>
<dbReference type="InterPro" id="IPR032675">
    <property type="entry name" value="LRR_dom_sf"/>
</dbReference>
<dbReference type="Gene3D" id="3.80.10.10">
    <property type="entry name" value="Ribonuclease Inhibitor"/>
    <property type="match status" value="1"/>
</dbReference>
<dbReference type="SUPFAM" id="SSF52058">
    <property type="entry name" value="L domain-like"/>
    <property type="match status" value="1"/>
</dbReference>
<dbReference type="OrthoDB" id="1934998at2759"/>
<dbReference type="InterPro" id="IPR055414">
    <property type="entry name" value="LRR_R13L4/SHOC2-like"/>
</dbReference>
<keyword evidence="2" id="KW-0611">Plant defense</keyword>
<dbReference type="InterPro" id="IPR044974">
    <property type="entry name" value="Disease_R_plants"/>
</dbReference>
<feature type="domain" description="Disease resistance protein winged helix" evidence="3">
    <location>
        <begin position="178"/>
        <end position="245"/>
    </location>
</feature>
<dbReference type="Proteomes" id="UP000228380">
    <property type="component" value="Unplaced"/>
</dbReference>
<gene>
    <name evidence="6 7" type="primary">LOC103724014</name>
</gene>
<evidence type="ECO:0000256" key="1">
    <source>
        <dbReference type="ARBA" id="ARBA00022737"/>
    </source>
</evidence>
<dbReference type="InterPro" id="IPR036388">
    <property type="entry name" value="WH-like_DNA-bd_sf"/>
</dbReference>
<dbReference type="PANTHER" id="PTHR23155:SF1234">
    <property type="entry name" value="OS01G0799000 PROTEIN"/>
    <property type="match status" value="1"/>
</dbReference>
<dbReference type="Pfam" id="PF23598">
    <property type="entry name" value="LRR_14"/>
    <property type="match status" value="1"/>
</dbReference>
<dbReference type="GeneID" id="103724014"/>
<dbReference type="GO" id="GO:0009626">
    <property type="term" value="P:plant-type hypersensitive response"/>
    <property type="evidence" value="ECO:0007669"/>
    <property type="project" value="UniProtKB-ARBA"/>
</dbReference>
<reference evidence="6 7" key="1">
    <citation type="submission" date="2025-04" db="UniProtKB">
        <authorList>
            <consortium name="RefSeq"/>
        </authorList>
    </citation>
    <scope>IDENTIFICATION</scope>
    <source>
        <tissue evidence="6 7">Young leaves</tissue>
    </source>
</reference>
<dbReference type="KEGG" id="pda:103724014"/>
<sequence>MSKEGIIEEVLTPLVKQLGNARCQALKFKENDTPPAIKPLFESIEKNVQDVEDIVRRAERWEKDVINNFGIVARHVDDILEEDSEPRAFESKLRNVDREIANLRALLTPPLQLPQIESARAASTRSVPSLSKALQASEKWQQLELEKKILESSAISSLQVSYDNLDVQLKLCLLCFSVFPENSIIRKRPVIYWWIGEGLVTPTRDNTAEEIGESCFRKLIMKGLIEPVHMKRSPIIKFCKLHPWMRWMLIAVARRVQFFDFDSEGNPTSDDSLSRRACLVTRKEGAPQQMSIRGLSNLGELLTLFNVDEHYLNFERSRFSEMRKITVLQLGRWQSLPKHHIEVESTEFLKGLRSFKHLRYLSFQGISRITELPASISEISNLRILDLRACHNLERLTVGIASLQKLTHLDLSECHLLEQIPKGIASLSELEVLKGFVIGDARSKDASRLRELAKLKKLRKLSIIIGSKMTVTEEELNELRNCEAVRSLTITWVVSPSKKGTATLTRTATMTITSFSLPSNLEKLDLRCFPGKTVPAWLSPNGLRSLKKLYIRGGTLSSLGPEIRSPTWNVEVLRLKYLRDLEVEWSQIQSNFPNLTYLEIVKCSKLRSFPCDEDGVWVSVDREISGHSTSGSNGITIS</sequence>
<evidence type="ECO:0000313" key="7">
    <source>
        <dbReference type="RefSeq" id="XP_038973900.1"/>
    </source>
</evidence>
<organism evidence="5 6">
    <name type="scientific">Phoenix dactylifera</name>
    <name type="common">Date palm</name>
    <dbReference type="NCBI Taxonomy" id="42345"/>
    <lineage>
        <taxon>Eukaryota</taxon>
        <taxon>Viridiplantae</taxon>
        <taxon>Streptophyta</taxon>
        <taxon>Embryophyta</taxon>
        <taxon>Tracheophyta</taxon>
        <taxon>Spermatophyta</taxon>
        <taxon>Magnoliopsida</taxon>
        <taxon>Liliopsida</taxon>
        <taxon>Arecaceae</taxon>
        <taxon>Coryphoideae</taxon>
        <taxon>Phoeniceae</taxon>
        <taxon>Phoenix</taxon>
    </lineage>
</organism>
<dbReference type="GO" id="GO:0042742">
    <property type="term" value="P:defense response to bacterium"/>
    <property type="evidence" value="ECO:0007669"/>
    <property type="project" value="UniProtKB-ARBA"/>
</dbReference>
<dbReference type="AlphaFoldDB" id="A0A8B7D5K3"/>
<name>A0A8B7D5K3_PHODC</name>
<dbReference type="Pfam" id="PF23559">
    <property type="entry name" value="WHD_DRP"/>
    <property type="match status" value="1"/>
</dbReference>
<dbReference type="FunFam" id="1.10.10.10:FF:000322">
    <property type="entry name" value="Probable disease resistance protein At1g63360"/>
    <property type="match status" value="1"/>
</dbReference>
<dbReference type="RefSeq" id="XP_038973900.1">
    <property type="nucleotide sequence ID" value="XM_039117972.1"/>
</dbReference>
<keyword evidence="5" id="KW-1185">Reference proteome</keyword>
<dbReference type="PANTHER" id="PTHR23155">
    <property type="entry name" value="DISEASE RESISTANCE PROTEIN RP"/>
    <property type="match status" value="1"/>
</dbReference>
<dbReference type="GO" id="GO:0002758">
    <property type="term" value="P:innate immune response-activating signaling pathway"/>
    <property type="evidence" value="ECO:0007669"/>
    <property type="project" value="UniProtKB-ARBA"/>
</dbReference>